<accession>A0AAP0L8X7</accession>
<feature type="domain" description="C3H1-type" evidence="15">
    <location>
        <begin position="148"/>
        <end position="175"/>
    </location>
</feature>
<evidence type="ECO:0000256" key="10">
    <source>
        <dbReference type="ARBA" id="ARBA00023242"/>
    </source>
</evidence>
<dbReference type="InterPro" id="IPR035979">
    <property type="entry name" value="RBD_domain_sf"/>
</dbReference>
<evidence type="ECO:0000259" key="14">
    <source>
        <dbReference type="PROSITE" id="PS50102"/>
    </source>
</evidence>
<name>A0AAP0L8X7_9MAGN</name>
<dbReference type="PRINTS" id="PR01848">
    <property type="entry name" value="U2AUXFACTOR"/>
</dbReference>
<evidence type="ECO:0000256" key="12">
    <source>
        <dbReference type="PROSITE-ProRule" id="PRU00723"/>
    </source>
</evidence>
<dbReference type="GO" id="GO:0089701">
    <property type="term" value="C:U2AF complex"/>
    <property type="evidence" value="ECO:0007669"/>
    <property type="project" value="InterPro"/>
</dbReference>
<dbReference type="SMART" id="SM00356">
    <property type="entry name" value="ZnF_C3H1"/>
    <property type="match status" value="2"/>
</dbReference>
<organism evidence="16 17">
    <name type="scientific">Stephania yunnanensis</name>
    <dbReference type="NCBI Taxonomy" id="152371"/>
    <lineage>
        <taxon>Eukaryota</taxon>
        <taxon>Viridiplantae</taxon>
        <taxon>Streptophyta</taxon>
        <taxon>Embryophyta</taxon>
        <taxon>Tracheophyta</taxon>
        <taxon>Spermatophyta</taxon>
        <taxon>Magnoliopsida</taxon>
        <taxon>Ranunculales</taxon>
        <taxon>Menispermaceae</taxon>
        <taxon>Menispermoideae</taxon>
        <taxon>Cissampelideae</taxon>
        <taxon>Stephania</taxon>
    </lineage>
</organism>
<dbReference type="FunFam" id="3.30.70.330:FF:000122">
    <property type="entry name" value="Splicing factor U2AF small subunit"/>
    <property type="match status" value="1"/>
</dbReference>
<evidence type="ECO:0000256" key="5">
    <source>
        <dbReference type="ARBA" id="ARBA00022771"/>
    </source>
</evidence>
<dbReference type="Proteomes" id="UP001420932">
    <property type="component" value="Unassembled WGS sequence"/>
</dbReference>
<feature type="compositionally biased region" description="Basic and acidic residues" evidence="13">
    <location>
        <begin position="207"/>
        <end position="243"/>
    </location>
</feature>
<keyword evidence="10" id="KW-0539">Nucleus</keyword>
<dbReference type="Pfam" id="PF00076">
    <property type="entry name" value="RRM_1"/>
    <property type="match status" value="1"/>
</dbReference>
<evidence type="ECO:0000313" key="17">
    <source>
        <dbReference type="Proteomes" id="UP001420932"/>
    </source>
</evidence>
<dbReference type="EMBL" id="JBBNAF010000002">
    <property type="protein sequence ID" value="KAK9164794.1"/>
    <property type="molecule type" value="Genomic_DNA"/>
</dbReference>
<dbReference type="GO" id="GO:0000398">
    <property type="term" value="P:mRNA splicing, via spliceosome"/>
    <property type="evidence" value="ECO:0007669"/>
    <property type="project" value="InterPro"/>
</dbReference>
<keyword evidence="8" id="KW-0238">DNA-binding</keyword>
<protein>
    <submittedName>
        <fullName evidence="16">Uncharacterized protein</fullName>
    </submittedName>
</protein>
<evidence type="ECO:0000256" key="7">
    <source>
        <dbReference type="ARBA" id="ARBA00022884"/>
    </source>
</evidence>
<dbReference type="GO" id="GO:0003723">
    <property type="term" value="F:RNA binding"/>
    <property type="evidence" value="ECO:0007669"/>
    <property type="project" value="UniProtKB-UniRule"/>
</dbReference>
<evidence type="ECO:0000256" key="9">
    <source>
        <dbReference type="ARBA" id="ARBA00023187"/>
    </source>
</evidence>
<dbReference type="CDD" id="cd12539">
    <property type="entry name" value="RRM_U2AF35B"/>
    <property type="match status" value="1"/>
</dbReference>
<feature type="zinc finger region" description="C3H1-type" evidence="12">
    <location>
        <begin position="148"/>
        <end position="175"/>
    </location>
</feature>
<evidence type="ECO:0000256" key="1">
    <source>
        <dbReference type="ARBA" id="ARBA00004123"/>
    </source>
</evidence>
<dbReference type="InterPro" id="IPR012677">
    <property type="entry name" value="Nucleotide-bd_a/b_plait_sf"/>
</dbReference>
<dbReference type="PROSITE" id="PS50102">
    <property type="entry name" value="RRM"/>
    <property type="match status" value="1"/>
</dbReference>
<dbReference type="GO" id="GO:0048573">
    <property type="term" value="P:photoperiodism, flowering"/>
    <property type="evidence" value="ECO:0007669"/>
    <property type="project" value="UniProtKB-ARBA"/>
</dbReference>
<proteinExistence type="predicted"/>
<dbReference type="SMART" id="SM00361">
    <property type="entry name" value="RRM_1"/>
    <property type="match status" value="1"/>
</dbReference>
<evidence type="ECO:0000256" key="13">
    <source>
        <dbReference type="SAM" id="MobiDB-lite"/>
    </source>
</evidence>
<dbReference type="PANTHER" id="PTHR12620">
    <property type="entry name" value="U2 SNRNP AUXILIARY FACTOR, SMALL SUBUNIT"/>
    <property type="match status" value="1"/>
</dbReference>
<sequence length="309" mass="35872">MAEHLASIFGTEKDRVNCPFYFKIGACRHGDRCSRLHNRPTISPTLLLSNMYQRPDMITPGVDPQGQPIDPRKIQEHFEDFYEDIFEELSKFGEIESLNICDNLADHMVGNVYVQFKEEDQAAAALQALQGRFYSGRPIIVDFSPVTDFREATCRQFEENSCNRGGYCNFMHVKQIGKELDRKLFGRYRRTSRRRSRSRSVSPHHRRDSDRGRPSSYRDHPHGDHYGNPRRNGGDRHAPRHDNNNNNNNNSATNNNNNNNNNDGGRRRHGHGSPAPGPRRNRSPPPPREGSEERRARIEQWNREREERQ</sequence>
<dbReference type="PROSITE" id="PS50103">
    <property type="entry name" value="ZF_C3H1"/>
    <property type="match status" value="2"/>
</dbReference>
<dbReference type="InterPro" id="IPR000504">
    <property type="entry name" value="RRM_dom"/>
</dbReference>
<evidence type="ECO:0000259" key="15">
    <source>
        <dbReference type="PROSITE" id="PS50103"/>
    </source>
</evidence>
<feature type="compositionally biased region" description="Basic residues" evidence="13">
    <location>
        <begin position="187"/>
        <end position="206"/>
    </location>
</feature>
<dbReference type="InterPro" id="IPR000571">
    <property type="entry name" value="Znf_CCCH"/>
</dbReference>
<evidence type="ECO:0000256" key="3">
    <source>
        <dbReference type="ARBA" id="ARBA00022723"/>
    </source>
</evidence>
<feature type="compositionally biased region" description="Low complexity" evidence="13">
    <location>
        <begin position="244"/>
        <end position="262"/>
    </location>
</feature>
<dbReference type="InterPro" id="IPR003954">
    <property type="entry name" value="RRM_euk-type"/>
</dbReference>
<keyword evidence="17" id="KW-1185">Reference proteome</keyword>
<dbReference type="GO" id="GO:0008270">
    <property type="term" value="F:zinc ion binding"/>
    <property type="evidence" value="ECO:0007669"/>
    <property type="project" value="UniProtKB-KW"/>
</dbReference>
<dbReference type="Gene3D" id="3.30.70.330">
    <property type="match status" value="1"/>
</dbReference>
<evidence type="ECO:0000256" key="8">
    <source>
        <dbReference type="ARBA" id="ARBA00023125"/>
    </source>
</evidence>
<keyword evidence="2" id="KW-0507">mRNA processing</keyword>
<dbReference type="Pfam" id="PF00642">
    <property type="entry name" value="zf-CCCH"/>
    <property type="match status" value="2"/>
</dbReference>
<comment type="caution">
    <text evidence="16">The sequence shown here is derived from an EMBL/GenBank/DDBJ whole genome shotgun (WGS) entry which is preliminary data.</text>
</comment>
<dbReference type="SUPFAM" id="SSF54928">
    <property type="entry name" value="RNA-binding domain, RBD"/>
    <property type="match status" value="1"/>
</dbReference>
<dbReference type="SMART" id="SM00360">
    <property type="entry name" value="RRM"/>
    <property type="match status" value="1"/>
</dbReference>
<feature type="compositionally biased region" description="Basic and acidic residues" evidence="13">
    <location>
        <begin position="289"/>
        <end position="309"/>
    </location>
</feature>
<comment type="subcellular location">
    <subcellularLocation>
        <location evidence="1">Nucleus</location>
    </subcellularLocation>
</comment>
<evidence type="ECO:0000256" key="4">
    <source>
        <dbReference type="ARBA" id="ARBA00022737"/>
    </source>
</evidence>
<evidence type="ECO:0000256" key="6">
    <source>
        <dbReference type="ARBA" id="ARBA00022833"/>
    </source>
</evidence>
<feature type="zinc finger region" description="C3H1-type" evidence="12">
    <location>
        <begin position="12"/>
        <end position="40"/>
    </location>
</feature>
<evidence type="ECO:0000256" key="2">
    <source>
        <dbReference type="ARBA" id="ARBA00022664"/>
    </source>
</evidence>
<feature type="domain" description="C3H1-type" evidence="15">
    <location>
        <begin position="12"/>
        <end position="40"/>
    </location>
</feature>
<feature type="domain" description="RRM" evidence="14">
    <location>
        <begin position="44"/>
        <end position="146"/>
    </location>
</feature>
<dbReference type="InterPro" id="IPR009145">
    <property type="entry name" value="U2AF_small"/>
</dbReference>
<keyword evidence="3 12" id="KW-0479">Metal-binding</keyword>
<keyword evidence="6 12" id="KW-0862">Zinc</keyword>
<evidence type="ECO:0000313" key="16">
    <source>
        <dbReference type="EMBL" id="KAK9164794.1"/>
    </source>
</evidence>
<evidence type="ECO:0000256" key="11">
    <source>
        <dbReference type="PROSITE-ProRule" id="PRU00176"/>
    </source>
</evidence>
<keyword evidence="9" id="KW-0508">mRNA splicing</keyword>
<dbReference type="AlphaFoldDB" id="A0AAP0L8X7"/>
<keyword evidence="7 11" id="KW-0694">RNA-binding</keyword>
<dbReference type="GO" id="GO:0003677">
    <property type="term" value="F:DNA binding"/>
    <property type="evidence" value="ECO:0007669"/>
    <property type="project" value="UniProtKB-KW"/>
</dbReference>
<gene>
    <name evidence="16" type="ORF">Syun_005696</name>
</gene>
<keyword evidence="5 12" id="KW-0863">Zinc-finger</keyword>
<keyword evidence="4" id="KW-0677">Repeat</keyword>
<reference evidence="16 17" key="1">
    <citation type="submission" date="2024-01" db="EMBL/GenBank/DDBJ databases">
        <title>Genome assemblies of Stephania.</title>
        <authorList>
            <person name="Yang L."/>
        </authorList>
    </citation>
    <scope>NUCLEOTIDE SEQUENCE [LARGE SCALE GENOMIC DNA]</scope>
    <source>
        <strain evidence="16">YNDBR</strain>
        <tissue evidence="16">Leaf</tissue>
    </source>
</reference>
<feature type="region of interest" description="Disordered" evidence="13">
    <location>
        <begin position="187"/>
        <end position="309"/>
    </location>
</feature>